<dbReference type="SUPFAM" id="SSF56601">
    <property type="entry name" value="beta-lactamase/transpeptidase-like"/>
    <property type="match status" value="1"/>
</dbReference>
<dbReference type="InterPro" id="IPR000871">
    <property type="entry name" value="Beta-lactam_class-A"/>
</dbReference>
<dbReference type="PANTHER" id="PTHR35333">
    <property type="entry name" value="BETA-LACTAMASE"/>
    <property type="match status" value="1"/>
</dbReference>
<organism evidence="6 7">
    <name type="scientific">Sphingorhabdus arenilitoris</name>
    <dbReference type="NCBI Taxonomy" id="1490041"/>
    <lineage>
        <taxon>Bacteria</taxon>
        <taxon>Pseudomonadati</taxon>
        <taxon>Pseudomonadota</taxon>
        <taxon>Alphaproteobacteria</taxon>
        <taxon>Sphingomonadales</taxon>
        <taxon>Sphingomonadaceae</taxon>
        <taxon>Sphingorhabdus</taxon>
    </lineage>
</organism>
<keyword evidence="4" id="KW-0472">Membrane</keyword>
<proteinExistence type="inferred from homology"/>
<keyword evidence="7" id="KW-1185">Reference proteome</keyword>
<evidence type="ECO:0000256" key="4">
    <source>
        <dbReference type="SAM" id="Phobius"/>
    </source>
</evidence>
<sequence length="397" mass="42319">MKRPRRRASVHWLWLGIPLVLAVLAAYVWLRILGEEQALASDSGVVAAESSVQPGSSNDTASAPEPPRLLEQQVAALGEAFGGDVGIIVQPAGGGWSAEFNGDMVLPQQSLSKLWVAAAILDRVDRGELTLDQQLTLTSADLSIFHQPIRKQILAAGRYQVSIAELLRYAMTQSDNTANAVLFRQAGGQAGVMRFLASRGLSEIQMATSETDLQMGIAGMQWRSAYSYGRNFWTARAALPFDHRAKALGAYLADPPDGATPRGYAKGLGLLAQGKLLRPQTSAYLIGLMGQSKTGPQRLRGGLPPAAPGADPGLTPDAAGVAQSGWTLPHKTGTGQVLKQLATAYNDVGILTAPDGRRYILTVMIGSTNRSVKERQEMMQAVTRSVIACDEAGMCRS</sequence>
<dbReference type="PANTHER" id="PTHR35333:SF3">
    <property type="entry name" value="BETA-LACTAMASE-TYPE TRANSPEPTIDASE FOLD CONTAINING PROTEIN"/>
    <property type="match status" value="1"/>
</dbReference>
<evidence type="ECO:0000313" key="7">
    <source>
        <dbReference type="Proteomes" id="UP001595887"/>
    </source>
</evidence>
<dbReference type="Proteomes" id="UP001595887">
    <property type="component" value="Unassembled WGS sequence"/>
</dbReference>
<protein>
    <recommendedName>
        <fullName evidence="3">beta-lactamase</fullName>
        <ecNumber evidence="3">3.5.2.6</ecNumber>
    </recommendedName>
</protein>
<keyword evidence="6" id="KW-0378">Hydrolase</keyword>
<evidence type="ECO:0000256" key="3">
    <source>
        <dbReference type="ARBA" id="ARBA00012865"/>
    </source>
</evidence>
<name>A0ABV8RHL7_9SPHN</name>
<dbReference type="Gene3D" id="3.40.710.10">
    <property type="entry name" value="DD-peptidase/beta-lactamase superfamily"/>
    <property type="match status" value="1"/>
</dbReference>
<comment type="similarity">
    <text evidence="2">Belongs to the class-A beta-lactamase family.</text>
</comment>
<dbReference type="Pfam" id="PF13354">
    <property type="entry name" value="Beta-lactamase2"/>
    <property type="match status" value="1"/>
</dbReference>
<evidence type="ECO:0000256" key="2">
    <source>
        <dbReference type="ARBA" id="ARBA00009009"/>
    </source>
</evidence>
<comment type="caution">
    <text evidence="6">The sequence shown here is derived from an EMBL/GenBank/DDBJ whole genome shotgun (WGS) entry which is preliminary data.</text>
</comment>
<dbReference type="EMBL" id="JBHSDH010000013">
    <property type="protein sequence ID" value="MFC4292842.1"/>
    <property type="molecule type" value="Genomic_DNA"/>
</dbReference>
<feature type="domain" description="Beta-lactamase class A catalytic" evidence="5">
    <location>
        <begin position="89"/>
        <end position="364"/>
    </location>
</feature>
<keyword evidence="4" id="KW-0812">Transmembrane</keyword>
<keyword evidence="4" id="KW-1133">Transmembrane helix</keyword>
<gene>
    <name evidence="6" type="ORF">ACFOWX_10500</name>
</gene>
<dbReference type="InterPro" id="IPR045155">
    <property type="entry name" value="Beta-lactam_cat"/>
</dbReference>
<dbReference type="InterPro" id="IPR012338">
    <property type="entry name" value="Beta-lactam/transpept-like"/>
</dbReference>
<evidence type="ECO:0000256" key="1">
    <source>
        <dbReference type="ARBA" id="ARBA00001526"/>
    </source>
</evidence>
<accession>A0ABV8RHL7</accession>
<comment type="catalytic activity">
    <reaction evidence="1">
        <text>a beta-lactam + H2O = a substituted beta-amino acid</text>
        <dbReference type="Rhea" id="RHEA:20401"/>
        <dbReference type="ChEBI" id="CHEBI:15377"/>
        <dbReference type="ChEBI" id="CHEBI:35627"/>
        <dbReference type="ChEBI" id="CHEBI:140347"/>
        <dbReference type="EC" id="3.5.2.6"/>
    </reaction>
</comment>
<feature type="transmembrane region" description="Helical" evidence="4">
    <location>
        <begin position="12"/>
        <end position="30"/>
    </location>
</feature>
<evidence type="ECO:0000313" key="6">
    <source>
        <dbReference type="EMBL" id="MFC4292842.1"/>
    </source>
</evidence>
<dbReference type="GO" id="GO:0016787">
    <property type="term" value="F:hydrolase activity"/>
    <property type="evidence" value="ECO:0007669"/>
    <property type="project" value="UniProtKB-KW"/>
</dbReference>
<dbReference type="EC" id="3.5.2.6" evidence="3"/>
<reference evidence="7" key="1">
    <citation type="journal article" date="2019" name="Int. J. Syst. Evol. Microbiol.">
        <title>The Global Catalogue of Microorganisms (GCM) 10K type strain sequencing project: providing services to taxonomists for standard genome sequencing and annotation.</title>
        <authorList>
            <consortium name="The Broad Institute Genomics Platform"/>
            <consortium name="The Broad Institute Genome Sequencing Center for Infectious Disease"/>
            <person name="Wu L."/>
            <person name="Ma J."/>
        </authorList>
    </citation>
    <scope>NUCLEOTIDE SEQUENCE [LARGE SCALE GENOMIC DNA]</scope>
    <source>
        <strain evidence="7">CECT 8531</strain>
    </source>
</reference>
<evidence type="ECO:0000259" key="5">
    <source>
        <dbReference type="Pfam" id="PF13354"/>
    </source>
</evidence>